<dbReference type="EMBL" id="JAHQIW010001268">
    <property type="protein sequence ID" value="KAJ1351944.1"/>
    <property type="molecule type" value="Genomic_DNA"/>
</dbReference>
<protein>
    <submittedName>
        <fullName evidence="1">Uncharacterized protein</fullName>
    </submittedName>
</protein>
<reference evidence="1" key="1">
    <citation type="submission" date="2021-06" db="EMBL/GenBank/DDBJ databases">
        <title>Parelaphostrongylus tenuis whole genome reference sequence.</title>
        <authorList>
            <person name="Garwood T.J."/>
            <person name="Larsen P.A."/>
            <person name="Fountain-Jones N.M."/>
            <person name="Garbe J.R."/>
            <person name="Macchietto M.G."/>
            <person name="Kania S.A."/>
            <person name="Gerhold R.W."/>
            <person name="Richards J.E."/>
            <person name="Wolf T.M."/>
        </authorList>
    </citation>
    <scope>NUCLEOTIDE SEQUENCE</scope>
    <source>
        <strain evidence="1">MNPRO001-30</strain>
        <tissue evidence="1">Meninges</tissue>
    </source>
</reference>
<proteinExistence type="predicted"/>
<accession>A0AAD5MWD4</accession>
<evidence type="ECO:0000313" key="1">
    <source>
        <dbReference type="EMBL" id="KAJ1351944.1"/>
    </source>
</evidence>
<gene>
    <name evidence="1" type="ORF">KIN20_008123</name>
</gene>
<organism evidence="1 2">
    <name type="scientific">Parelaphostrongylus tenuis</name>
    <name type="common">Meningeal worm</name>
    <dbReference type="NCBI Taxonomy" id="148309"/>
    <lineage>
        <taxon>Eukaryota</taxon>
        <taxon>Metazoa</taxon>
        <taxon>Ecdysozoa</taxon>
        <taxon>Nematoda</taxon>
        <taxon>Chromadorea</taxon>
        <taxon>Rhabditida</taxon>
        <taxon>Rhabditina</taxon>
        <taxon>Rhabditomorpha</taxon>
        <taxon>Strongyloidea</taxon>
        <taxon>Metastrongylidae</taxon>
        <taxon>Parelaphostrongylus</taxon>
    </lineage>
</organism>
<sequence length="92" mass="10327">MLQYYCLGSSAAETSCRSNEARGDRTVGKTAVFDRFNKFKAGYGDMMHERASRLPEINRRAILNTTETSPSLTTRMLAVVVLLDDITKPHRS</sequence>
<dbReference type="Proteomes" id="UP001196413">
    <property type="component" value="Unassembled WGS sequence"/>
</dbReference>
<dbReference type="AlphaFoldDB" id="A0AAD5MWD4"/>
<name>A0AAD5MWD4_PARTN</name>
<evidence type="ECO:0000313" key="2">
    <source>
        <dbReference type="Proteomes" id="UP001196413"/>
    </source>
</evidence>
<keyword evidence="2" id="KW-1185">Reference proteome</keyword>
<comment type="caution">
    <text evidence="1">The sequence shown here is derived from an EMBL/GenBank/DDBJ whole genome shotgun (WGS) entry which is preliminary data.</text>
</comment>